<comment type="caution">
    <text evidence="1">The sequence shown here is derived from an EMBL/GenBank/DDBJ whole genome shotgun (WGS) entry which is preliminary data.</text>
</comment>
<protein>
    <submittedName>
        <fullName evidence="1">Uncharacterized protein</fullName>
    </submittedName>
</protein>
<name>A0ABQ4CY47_9ACTN</name>
<accession>A0ABQ4CY47</accession>
<dbReference type="EMBL" id="BONE01000056">
    <property type="protein sequence ID" value="GIF76231.1"/>
    <property type="molecule type" value="Genomic_DNA"/>
</dbReference>
<keyword evidence="2" id="KW-1185">Reference proteome</keyword>
<evidence type="ECO:0000313" key="2">
    <source>
        <dbReference type="Proteomes" id="UP000604117"/>
    </source>
</evidence>
<organism evidence="1 2">
    <name type="scientific">Asanoa siamensis</name>
    <dbReference type="NCBI Taxonomy" id="926357"/>
    <lineage>
        <taxon>Bacteria</taxon>
        <taxon>Bacillati</taxon>
        <taxon>Actinomycetota</taxon>
        <taxon>Actinomycetes</taxon>
        <taxon>Micromonosporales</taxon>
        <taxon>Micromonosporaceae</taxon>
        <taxon>Asanoa</taxon>
    </lineage>
</organism>
<sequence length="56" mass="6044">MFFGDEPADFYTALDWGTIATMGAVWSPWTLAVSISTLRSAGTITTARPVKQDGYA</sequence>
<reference evidence="1 2" key="1">
    <citation type="submission" date="2021-01" db="EMBL/GenBank/DDBJ databases">
        <title>Whole genome shotgun sequence of Asanoa siamensis NBRC 107932.</title>
        <authorList>
            <person name="Komaki H."/>
            <person name="Tamura T."/>
        </authorList>
    </citation>
    <scope>NUCLEOTIDE SEQUENCE [LARGE SCALE GENOMIC DNA]</scope>
    <source>
        <strain evidence="1 2">NBRC 107932</strain>
    </source>
</reference>
<proteinExistence type="predicted"/>
<dbReference type="Proteomes" id="UP000604117">
    <property type="component" value="Unassembled WGS sequence"/>
</dbReference>
<evidence type="ECO:0000313" key="1">
    <source>
        <dbReference type="EMBL" id="GIF76231.1"/>
    </source>
</evidence>
<gene>
    <name evidence="1" type="ORF">Asi02nite_57490</name>
</gene>